<dbReference type="Pfam" id="PF19898">
    <property type="entry name" value="DUF6371"/>
    <property type="match status" value="1"/>
</dbReference>
<evidence type="ECO:0000259" key="2">
    <source>
        <dbReference type="Pfam" id="PF19898"/>
    </source>
</evidence>
<feature type="domain" description="Zinc beta-ribbon finger putative" evidence="3">
    <location>
        <begin position="4"/>
        <end position="69"/>
    </location>
</feature>
<dbReference type="InterPro" id="IPR047731">
    <property type="entry name" value="Zinc_ribbon_put"/>
</dbReference>
<dbReference type="Pfam" id="PF21957">
    <property type="entry name" value="Zn_ribbon_16"/>
    <property type="match status" value="1"/>
</dbReference>
<dbReference type="NCBIfam" id="NF040506">
    <property type="entry name" value="PG0870_Nterm"/>
    <property type="match status" value="1"/>
</dbReference>
<gene>
    <name evidence="4" type="ORF">BN890_31060</name>
</gene>
<organism evidence="4 5">
    <name type="scientific">Bacteroides xylanisolvens SD CC 1b</name>
    <dbReference type="NCBI Taxonomy" id="702447"/>
    <lineage>
        <taxon>Bacteria</taxon>
        <taxon>Pseudomonadati</taxon>
        <taxon>Bacteroidota</taxon>
        <taxon>Bacteroidia</taxon>
        <taxon>Bacteroidales</taxon>
        <taxon>Bacteroidaceae</taxon>
        <taxon>Bacteroides</taxon>
    </lineage>
</organism>
<dbReference type="EMBL" id="CBXG010000035">
    <property type="protein sequence ID" value="CDM05516.1"/>
    <property type="molecule type" value="Genomic_DNA"/>
</dbReference>
<comment type="caution">
    <text evidence="4">The sequence shown here is derived from an EMBL/GenBank/DDBJ whole genome shotgun (WGS) entry which is preliminary data.</text>
</comment>
<feature type="domain" description="DUF6371" evidence="2">
    <location>
        <begin position="116"/>
        <end position="264"/>
    </location>
</feature>
<feature type="compositionally biased region" description="Basic and acidic residues" evidence="1">
    <location>
        <begin position="68"/>
        <end position="77"/>
    </location>
</feature>
<evidence type="ECO:0000313" key="5">
    <source>
        <dbReference type="Proteomes" id="UP000019380"/>
    </source>
</evidence>
<name>D4VIE6_9BACE</name>
<protein>
    <recommendedName>
        <fullName evidence="6">DNA primase</fullName>
    </recommendedName>
</protein>
<feature type="region of interest" description="Disordered" evidence="1">
    <location>
        <begin position="66"/>
        <end position="88"/>
    </location>
</feature>
<evidence type="ECO:0008006" key="6">
    <source>
        <dbReference type="Google" id="ProtNLM"/>
    </source>
</evidence>
<dbReference type="RefSeq" id="WP_008016790.1">
    <property type="nucleotide sequence ID" value="NZ_ADKP01000062.1"/>
</dbReference>
<dbReference type="Proteomes" id="UP000019380">
    <property type="component" value="Unassembled WGS sequence"/>
</dbReference>
<accession>D4VIE6</accession>
<evidence type="ECO:0000259" key="3">
    <source>
        <dbReference type="Pfam" id="PF21957"/>
    </source>
</evidence>
<dbReference type="InterPro" id="IPR045951">
    <property type="entry name" value="DUF6371"/>
</dbReference>
<evidence type="ECO:0000313" key="4">
    <source>
        <dbReference type="EMBL" id="CDM05516.1"/>
    </source>
</evidence>
<evidence type="ECO:0000256" key="1">
    <source>
        <dbReference type="SAM" id="MobiDB-lite"/>
    </source>
</evidence>
<proteinExistence type="predicted"/>
<sequence length="349" mass="40431">MTNYRFILEPYNRSKRNRYTCPSCGKKFQFSRYIDIESSIEFPDYVGKCNRENKCGYHYSPSMYFDKNPNEREKTREQSFSPPTTKDVKPFTPEAMDASFIDRRIMEQSLRHYERNNLYVYLCGQLGTKTAIQQMQMYHVGTAKKWGNSTVFWQVDTEGRVHTGKVMLYNPNTGKRVKEPYAKISWVHTILNLPAFTLNQCFFGEHLLAGNNKPIAIVESEKTAIIASVYIPNYIWLATGGKNGCFNEHHIDILCGRNVVLFPDIGMEDEWQKKACLMRRKGINVILSDYLGQHASAEEKENGYDIADYLIKEKSGEAILQSMCQKNPSLKKLIELLNLELVDFHFESK</sequence>
<reference evidence="4 5" key="1">
    <citation type="submission" date="2013-12" db="EMBL/GenBank/DDBJ databases">
        <title>Improved hybrid genome assemblies of Bacteroides xylanisolvens SD CC 1b and Bacteroides xylanisolvens SD CC 2a using Illumina and 454 Sequencing.</title>
        <authorList>
            <person name="Ramaraj T."/>
            <person name="Sundararajan A."/>
            <person name="Mudge J."/>
            <person name="Schilkey F.D."/>
            <person name="Delvecchio V."/>
            <person name="Donlon M."/>
            <person name="Ziemer C."/>
        </authorList>
    </citation>
    <scope>NUCLEOTIDE SEQUENCE [LARGE SCALE GENOMIC DNA]</scope>
</reference>
<dbReference type="AlphaFoldDB" id="D4VIE6"/>